<dbReference type="InterPro" id="IPR036397">
    <property type="entry name" value="RNaseH_sf"/>
</dbReference>
<sequence>MEQAIFSQAQFSLTLPCQSINKVHGLRRDLQALRVSVLSATNASMLNFLEEGVHAPVSFPINSLHMATDNMSSFSTSFRSSNEDDEMERFFLFCDNEPFHNDDDQDCLQNFCSIEDLNDHLFRAWWDNVSHSGARSLHSGVSCVSKPQITETHELSTNGFMPLSKNEKPVLQFSPSCNGFPLEKVEMGEMFLDRDDGISIVQVLIGLESISEVARFQVLIPKRKMTLMPPSPNDLVLPPESAPDFSIKVRLTDLHYPQLVDSCIDWLLQDDPDGIALVCKHGIRGSLSLIQLSAHERCVLIKVGQPVLLMGSSTVSLKLRALMSDRGIIKVGVNIQKDALALYYFLGITTNNCMRISQFAGTKRRKSLLDVCRELYQWDWSEKKKVCCSNWTLKELSLEQVRYAVLDAWTTRLVWIGQTEFWHMQPPSFSLSDLPWMLLDYFGRAVFCFEAQTRKDEDTTVEIKGARFELYQGYLSLKQKNFRSRVMGQKSVVEIHFKDNRKPQKYATLYREGSRVVLDNAEPLNMVKSVENLLEEISMISKVLVDNSNNCDVQKQKLEESLYVLLCIPGACPRHILVALGCLHKQSMIIPSRSFSLQETVVQNCRVGLNPGQLEAWQHMLVSPLSAVVGPPGTGKTTVIAAVARAWLQMVSPGETLICAAHQNVAVRHMAETLVKERIPGLLLLVSEDFYVGWHEEEYIQDVRDALVVSGPQNNTSMSNWLFRNGNAPPRIVLCTLSLIGNDSFHASLMGNRVSSMIIDECSQAAEGSLIPALGSLPHLQMLSVVGDPCQLPPYGLRPMRSVFDLLAQSCHVRQLQEQYRMPYRIAQFVSAEFYGGRLRTDPNKRWKDSASALVWVNIRGAVDTTAGTSLSNQEEAEAVVDWCKAWKKINRAGPSKGKVVVLTLYEAQRSLISGMLGDEGMGEEGLLQIVDELVFFCHVPNGSCFYLEIWMPFRAESAHQSAVKTSGLLLQGIAKAMDGLFRSLM</sequence>
<dbReference type="GO" id="GO:0005524">
    <property type="term" value="F:ATP binding"/>
    <property type="evidence" value="ECO:0007669"/>
    <property type="project" value="UniProtKB-KW"/>
</dbReference>
<evidence type="ECO:0000259" key="7">
    <source>
        <dbReference type="Pfam" id="PF13087"/>
    </source>
</evidence>
<keyword evidence="1" id="KW-0934">Plastid</keyword>
<dbReference type="InterPro" id="IPR050534">
    <property type="entry name" value="Coronavir_polyprotein_1ab"/>
</dbReference>
<dbReference type="InterPro" id="IPR027417">
    <property type="entry name" value="P-loop_NTPase"/>
</dbReference>
<reference evidence="8" key="1">
    <citation type="submission" date="2021-01" db="EMBL/GenBank/DDBJ databases">
        <title>Adiantum capillus-veneris genome.</title>
        <authorList>
            <person name="Fang Y."/>
            <person name="Liao Q."/>
        </authorList>
    </citation>
    <scope>NUCLEOTIDE SEQUENCE</scope>
    <source>
        <strain evidence="8">H3</strain>
        <tissue evidence="8">Leaf</tissue>
    </source>
</reference>
<evidence type="ECO:0000256" key="2">
    <source>
        <dbReference type="ARBA" id="ARBA00022741"/>
    </source>
</evidence>
<dbReference type="InterPro" id="IPR002562">
    <property type="entry name" value="3'-5'_exonuclease_dom"/>
</dbReference>
<organism evidence="8 9">
    <name type="scientific">Adiantum capillus-veneris</name>
    <name type="common">Maidenhair fern</name>
    <dbReference type="NCBI Taxonomy" id="13818"/>
    <lineage>
        <taxon>Eukaryota</taxon>
        <taxon>Viridiplantae</taxon>
        <taxon>Streptophyta</taxon>
        <taxon>Embryophyta</taxon>
        <taxon>Tracheophyta</taxon>
        <taxon>Polypodiopsida</taxon>
        <taxon>Polypodiidae</taxon>
        <taxon>Polypodiales</taxon>
        <taxon>Pteridineae</taxon>
        <taxon>Pteridaceae</taxon>
        <taxon>Vittarioideae</taxon>
        <taxon>Adiantum</taxon>
    </lineage>
</organism>
<evidence type="ECO:0000256" key="3">
    <source>
        <dbReference type="ARBA" id="ARBA00022801"/>
    </source>
</evidence>
<dbReference type="PANTHER" id="PTHR43788">
    <property type="entry name" value="DNA2/NAM7 HELICASE FAMILY MEMBER"/>
    <property type="match status" value="1"/>
</dbReference>
<dbReference type="PANTHER" id="PTHR43788:SF16">
    <property type="entry name" value="HELICASE WITH ZINC FINGER 2"/>
    <property type="match status" value="1"/>
</dbReference>
<feature type="domain" description="3'-5' exonuclease" evidence="6">
    <location>
        <begin position="284"/>
        <end position="412"/>
    </location>
</feature>
<dbReference type="InterPro" id="IPR012337">
    <property type="entry name" value="RNaseH-like_sf"/>
</dbReference>
<dbReference type="OrthoDB" id="1920326at2759"/>
<gene>
    <name evidence="8" type="ORF">GOP47_0013632</name>
</gene>
<evidence type="ECO:0000313" key="9">
    <source>
        <dbReference type="Proteomes" id="UP000886520"/>
    </source>
</evidence>
<name>A0A9D4ZFY9_ADICA</name>
<dbReference type="Proteomes" id="UP000886520">
    <property type="component" value="Chromosome 13"/>
</dbReference>
<proteinExistence type="predicted"/>
<dbReference type="SUPFAM" id="SSF53098">
    <property type="entry name" value="Ribonuclease H-like"/>
    <property type="match status" value="1"/>
</dbReference>
<dbReference type="EMBL" id="JABFUD020000013">
    <property type="protein sequence ID" value="KAI5071381.1"/>
    <property type="molecule type" value="Genomic_DNA"/>
</dbReference>
<keyword evidence="9" id="KW-1185">Reference proteome</keyword>
<keyword evidence="4" id="KW-0347">Helicase</keyword>
<dbReference type="GO" id="GO:0043139">
    <property type="term" value="F:5'-3' DNA helicase activity"/>
    <property type="evidence" value="ECO:0007669"/>
    <property type="project" value="TreeGrafter"/>
</dbReference>
<dbReference type="SUPFAM" id="SSF52540">
    <property type="entry name" value="P-loop containing nucleoside triphosphate hydrolases"/>
    <property type="match status" value="1"/>
</dbReference>
<keyword evidence="1" id="KW-0150">Chloroplast</keyword>
<evidence type="ECO:0000259" key="6">
    <source>
        <dbReference type="Pfam" id="PF01612"/>
    </source>
</evidence>
<dbReference type="GO" id="GO:0003676">
    <property type="term" value="F:nucleic acid binding"/>
    <property type="evidence" value="ECO:0007669"/>
    <property type="project" value="InterPro"/>
</dbReference>
<keyword evidence="5" id="KW-0067">ATP-binding</keyword>
<dbReference type="Pfam" id="PF13087">
    <property type="entry name" value="AAA_12"/>
    <property type="match status" value="1"/>
</dbReference>
<keyword evidence="2" id="KW-0547">Nucleotide-binding</keyword>
<feature type="domain" description="DNA2/NAM7 helicase-like C-terminal" evidence="7">
    <location>
        <begin position="801"/>
        <end position="921"/>
    </location>
</feature>
<evidence type="ECO:0000256" key="1">
    <source>
        <dbReference type="ARBA" id="ARBA00022528"/>
    </source>
</evidence>
<dbReference type="Pfam" id="PF01612">
    <property type="entry name" value="DNA_pol_A_exo1"/>
    <property type="match status" value="1"/>
</dbReference>
<accession>A0A9D4ZFY9</accession>
<evidence type="ECO:0000256" key="5">
    <source>
        <dbReference type="ARBA" id="ARBA00022840"/>
    </source>
</evidence>
<comment type="caution">
    <text evidence="8">The sequence shown here is derived from an EMBL/GenBank/DDBJ whole genome shotgun (WGS) entry which is preliminary data.</text>
</comment>
<dbReference type="Gene3D" id="3.40.50.300">
    <property type="entry name" value="P-loop containing nucleotide triphosphate hydrolases"/>
    <property type="match status" value="2"/>
</dbReference>
<dbReference type="InterPro" id="IPR041679">
    <property type="entry name" value="DNA2/NAM7-like_C"/>
</dbReference>
<evidence type="ECO:0000313" key="8">
    <source>
        <dbReference type="EMBL" id="KAI5071381.1"/>
    </source>
</evidence>
<dbReference type="GO" id="GO:0006139">
    <property type="term" value="P:nucleobase-containing compound metabolic process"/>
    <property type="evidence" value="ECO:0007669"/>
    <property type="project" value="InterPro"/>
</dbReference>
<dbReference type="GO" id="GO:0008408">
    <property type="term" value="F:3'-5' exonuclease activity"/>
    <property type="evidence" value="ECO:0007669"/>
    <property type="project" value="InterPro"/>
</dbReference>
<dbReference type="Gene3D" id="3.30.420.10">
    <property type="entry name" value="Ribonuclease H-like superfamily/Ribonuclease H"/>
    <property type="match status" value="1"/>
</dbReference>
<protein>
    <submittedName>
        <fullName evidence="8">Uncharacterized protein</fullName>
    </submittedName>
</protein>
<evidence type="ECO:0000256" key="4">
    <source>
        <dbReference type="ARBA" id="ARBA00022806"/>
    </source>
</evidence>
<keyword evidence="3" id="KW-0378">Hydrolase</keyword>
<dbReference type="AlphaFoldDB" id="A0A9D4ZFY9"/>
<dbReference type="Pfam" id="PF13245">
    <property type="entry name" value="AAA_19"/>
    <property type="match status" value="1"/>
</dbReference>